<dbReference type="Gene3D" id="3.40.50.300">
    <property type="entry name" value="P-loop containing nucleotide triphosphate hydrolases"/>
    <property type="match status" value="2"/>
</dbReference>
<dbReference type="Pfam" id="PF00005">
    <property type="entry name" value="ABC_tran"/>
    <property type="match status" value="2"/>
</dbReference>
<evidence type="ECO:0000256" key="4">
    <source>
        <dbReference type="ARBA" id="ARBA00061551"/>
    </source>
</evidence>
<evidence type="ECO:0000313" key="8">
    <source>
        <dbReference type="EMBL" id="PZR17599.1"/>
    </source>
</evidence>
<dbReference type="InterPro" id="IPR017871">
    <property type="entry name" value="ABC_transporter-like_CS"/>
</dbReference>
<dbReference type="FunFam" id="3.40.50.300:FF:000070">
    <property type="entry name" value="Putative ABC transporter ATP-binding component"/>
    <property type="match status" value="1"/>
</dbReference>
<evidence type="ECO:0000313" key="9">
    <source>
        <dbReference type="Proteomes" id="UP000249061"/>
    </source>
</evidence>
<protein>
    <recommendedName>
        <fullName evidence="5">Probable ATP-binding protein YbiT</fullName>
    </recommendedName>
</protein>
<dbReference type="PANTHER" id="PTHR42855:SF2">
    <property type="entry name" value="DRUG RESISTANCE ABC TRANSPORTER,ATP-BINDING PROTEIN"/>
    <property type="match status" value="1"/>
</dbReference>
<dbReference type="InterPro" id="IPR027417">
    <property type="entry name" value="P-loop_NTPase"/>
</dbReference>
<keyword evidence="2" id="KW-0547">Nucleotide-binding</keyword>
<name>A0A2W5TPJ9_9BACT</name>
<dbReference type="GO" id="GO:0016887">
    <property type="term" value="F:ATP hydrolysis activity"/>
    <property type="evidence" value="ECO:0007669"/>
    <property type="project" value="InterPro"/>
</dbReference>
<dbReference type="CDD" id="cd03221">
    <property type="entry name" value="ABCF_EF-3"/>
    <property type="match status" value="2"/>
</dbReference>
<keyword evidence="3 8" id="KW-0067">ATP-binding</keyword>
<organism evidence="8 9">
    <name type="scientific">Archangium gephyra</name>
    <dbReference type="NCBI Taxonomy" id="48"/>
    <lineage>
        <taxon>Bacteria</taxon>
        <taxon>Pseudomonadati</taxon>
        <taxon>Myxococcota</taxon>
        <taxon>Myxococcia</taxon>
        <taxon>Myxococcales</taxon>
        <taxon>Cystobacterineae</taxon>
        <taxon>Archangiaceae</taxon>
        <taxon>Archangium</taxon>
    </lineage>
</organism>
<accession>A0A2W5TPJ9</accession>
<dbReference type="Proteomes" id="UP000249061">
    <property type="component" value="Unassembled WGS sequence"/>
</dbReference>
<proteinExistence type="inferred from homology"/>
<dbReference type="Pfam" id="PF12848">
    <property type="entry name" value="ABC_tran_Xtn"/>
    <property type="match status" value="1"/>
</dbReference>
<evidence type="ECO:0000256" key="2">
    <source>
        <dbReference type="ARBA" id="ARBA00022741"/>
    </source>
</evidence>
<dbReference type="PANTHER" id="PTHR42855">
    <property type="entry name" value="ABC TRANSPORTER ATP-BINDING SUBUNIT"/>
    <property type="match status" value="1"/>
</dbReference>
<keyword evidence="1" id="KW-0677">Repeat</keyword>
<evidence type="ECO:0000256" key="5">
    <source>
        <dbReference type="ARBA" id="ARBA00074044"/>
    </source>
</evidence>
<dbReference type="PROSITE" id="PS50893">
    <property type="entry name" value="ABC_TRANSPORTER_2"/>
    <property type="match status" value="2"/>
</dbReference>
<dbReference type="InterPro" id="IPR037118">
    <property type="entry name" value="Val-tRNA_synth_C_sf"/>
</dbReference>
<dbReference type="EMBL" id="QFQP01000002">
    <property type="protein sequence ID" value="PZR17599.1"/>
    <property type="molecule type" value="Genomic_DNA"/>
</dbReference>
<feature type="domain" description="ABC transporter" evidence="7">
    <location>
        <begin position="327"/>
        <end position="541"/>
    </location>
</feature>
<dbReference type="InterPro" id="IPR032524">
    <property type="entry name" value="ABC_tran_C"/>
</dbReference>
<reference evidence="8 9" key="1">
    <citation type="submission" date="2017-08" db="EMBL/GenBank/DDBJ databases">
        <title>Infants hospitalized years apart are colonized by the same room-sourced microbial strains.</title>
        <authorList>
            <person name="Brooks B."/>
            <person name="Olm M.R."/>
            <person name="Firek B.A."/>
            <person name="Baker R."/>
            <person name="Thomas B.C."/>
            <person name="Morowitz M.J."/>
            <person name="Banfield J.F."/>
        </authorList>
    </citation>
    <scope>NUCLEOTIDE SEQUENCE [LARGE SCALE GENOMIC DNA]</scope>
    <source>
        <strain evidence="8">S2_003_000_R2_14</strain>
    </source>
</reference>
<dbReference type="AlphaFoldDB" id="A0A2W5TPJ9"/>
<dbReference type="GO" id="GO:0005524">
    <property type="term" value="F:ATP binding"/>
    <property type="evidence" value="ECO:0007669"/>
    <property type="project" value="UniProtKB-KW"/>
</dbReference>
<feature type="coiled-coil region" evidence="6">
    <location>
        <begin position="576"/>
        <end position="647"/>
    </location>
</feature>
<evidence type="ECO:0000256" key="6">
    <source>
        <dbReference type="SAM" id="Coils"/>
    </source>
</evidence>
<dbReference type="SUPFAM" id="SSF52540">
    <property type="entry name" value="P-loop containing nucleoside triphosphate hydrolases"/>
    <property type="match status" value="2"/>
</dbReference>
<dbReference type="InterPro" id="IPR032781">
    <property type="entry name" value="ABC_tran_Xtn"/>
</dbReference>
<comment type="similarity">
    <text evidence="4">Belongs to the ABC transporter superfamily. ABCF family. YbiT subfamily.</text>
</comment>
<dbReference type="InterPro" id="IPR051309">
    <property type="entry name" value="ABCF_ATPase"/>
</dbReference>
<dbReference type="PROSITE" id="PS00211">
    <property type="entry name" value="ABC_TRANSPORTER_1"/>
    <property type="match status" value="2"/>
</dbReference>
<feature type="domain" description="ABC transporter" evidence="7">
    <location>
        <begin position="4"/>
        <end position="260"/>
    </location>
</feature>
<dbReference type="SMART" id="SM00382">
    <property type="entry name" value="AAA"/>
    <property type="match status" value="2"/>
</dbReference>
<dbReference type="GO" id="GO:0003677">
    <property type="term" value="F:DNA binding"/>
    <property type="evidence" value="ECO:0007669"/>
    <property type="project" value="InterPro"/>
</dbReference>
<sequence>MSLVIVQNLSLSYGSKTLFDGSSFNIGPTDRIGLVGANGTGKSTLLKILVGQIHPDNGTLTFRRKSRVGYLPQDLQSLPEGSLVDAVMSTVPGRDSLDERLKSTEQQLAETSDPELQMELAAELSELLEEREHFDAHYGKHRAEQILLGLGFKIHEFSKATVNFSGGWRMRAALAGLLLQDPDLLLLDEPTNHLDLPTLAWFDAFLKRSRKAMVLISHDRGFLNRQINKVVSLETEGVRTWAGNFEDYRRQRAEEYERLLAQQEKIDAKREHLENFIRRFGAKATKATQAQSRQKQLDKLENVAVHTERATVSFTFPTVAQSGREVVSFKNISKKFGDNVIYENMNAQVLRGERIAVVGLNGAGKTTLLKMLAEELTPDAGTVTLGHNVVLGYYAQHHADTLERSHTILDEMMELVPDKPQAFVRSVLGSFLFSGDDVEKKIGVLSGGERARVALAKLLLKPANLLVMDEPTNHLDLDSSEALIEALQGYTGTLMFVSHNRSFLDALATHVWDVKDHKIVPYPGNLADYLLHLDAEAAARAKGEELPAAGSADKAVSAKDRKRLEAEARQAKSAKAGPLKKEITKLEARIAQLETEQKAREEQLVDPAFASDFSKSRPVLDAHREAAAELEAAMNRWEAASSELAALDG</sequence>
<dbReference type="Pfam" id="PF16326">
    <property type="entry name" value="ABC_tran_CTD"/>
    <property type="match status" value="1"/>
</dbReference>
<keyword evidence="6" id="KW-0175">Coiled coil</keyword>
<dbReference type="Gene3D" id="1.10.287.380">
    <property type="entry name" value="Valyl-tRNA synthetase, C-terminal domain"/>
    <property type="match status" value="1"/>
</dbReference>
<dbReference type="InterPro" id="IPR003439">
    <property type="entry name" value="ABC_transporter-like_ATP-bd"/>
</dbReference>
<dbReference type="FunFam" id="3.40.50.300:FF:000011">
    <property type="entry name" value="Putative ABC transporter ATP-binding component"/>
    <property type="match status" value="1"/>
</dbReference>
<evidence type="ECO:0000256" key="1">
    <source>
        <dbReference type="ARBA" id="ARBA00022737"/>
    </source>
</evidence>
<dbReference type="InterPro" id="IPR003593">
    <property type="entry name" value="AAA+_ATPase"/>
</dbReference>
<comment type="caution">
    <text evidence="8">The sequence shown here is derived from an EMBL/GenBank/DDBJ whole genome shotgun (WGS) entry which is preliminary data.</text>
</comment>
<evidence type="ECO:0000256" key="3">
    <source>
        <dbReference type="ARBA" id="ARBA00022840"/>
    </source>
</evidence>
<evidence type="ECO:0000259" key="7">
    <source>
        <dbReference type="PROSITE" id="PS50893"/>
    </source>
</evidence>
<gene>
    <name evidence="8" type="ORF">DI536_04605</name>
</gene>